<dbReference type="InterPro" id="IPR003961">
    <property type="entry name" value="FN3_dom"/>
</dbReference>
<evidence type="ECO:0000256" key="1">
    <source>
        <dbReference type="ARBA" id="ARBA00002201"/>
    </source>
</evidence>
<evidence type="ECO:0000256" key="15">
    <source>
        <dbReference type="ARBA" id="ARBA00023288"/>
    </source>
</evidence>
<reference evidence="21" key="1">
    <citation type="submission" date="2020-10" db="EMBL/GenBank/DDBJ databases">
        <title>Chromosome-scale genome assembly of the Allis shad, Alosa alosa.</title>
        <authorList>
            <person name="Margot Z."/>
            <person name="Christophe K."/>
            <person name="Cabau C."/>
            <person name="Louis A."/>
            <person name="Berthelot C."/>
            <person name="Parey E."/>
            <person name="Roest Crollius H."/>
            <person name="Montfort J."/>
            <person name="Robinson-Rechavi M."/>
            <person name="Bucao C."/>
            <person name="Bouchez O."/>
            <person name="Gislard M."/>
            <person name="Lluch J."/>
            <person name="Milhes M."/>
            <person name="Lampietro C."/>
            <person name="Lopez Roques C."/>
            <person name="Donnadieu C."/>
            <person name="Braasch I."/>
            <person name="Desvignes T."/>
            <person name="Postlethwait J."/>
            <person name="Bobe J."/>
            <person name="Guiguen Y."/>
        </authorList>
    </citation>
    <scope>NUCLEOTIDE SEQUENCE</scope>
    <source>
        <strain evidence="21">M-15738</strain>
        <tissue evidence="21">Blood</tissue>
    </source>
</reference>
<keyword evidence="13" id="KW-1015">Disulfide bond</keyword>
<evidence type="ECO:0000256" key="17">
    <source>
        <dbReference type="SAM" id="Phobius"/>
    </source>
</evidence>
<evidence type="ECO:0000256" key="12">
    <source>
        <dbReference type="ARBA" id="ARBA00023139"/>
    </source>
</evidence>
<dbReference type="EMBL" id="JADWDJ010000016">
    <property type="protein sequence ID" value="KAG5268206.1"/>
    <property type="molecule type" value="Genomic_DNA"/>
</dbReference>
<evidence type="ECO:0000256" key="3">
    <source>
        <dbReference type="ARBA" id="ARBA00009197"/>
    </source>
</evidence>
<organism evidence="21 22">
    <name type="scientific">Alosa alosa</name>
    <name type="common">allis shad</name>
    <dbReference type="NCBI Taxonomy" id="278164"/>
    <lineage>
        <taxon>Eukaryota</taxon>
        <taxon>Metazoa</taxon>
        <taxon>Chordata</taxon>
        <taxon>Craniata</taxon>
        <taxon>Vertebrata</taxon>
        <taxon>Euteleostomi</taxon>
        <taxon>Actinopterygii</taxon>
        <taxon>Neopterygii</taxon>
        <taxon>Teleostei</taxon>
        <taxon>Clupei</taxon>
        <taxon>Clupeiformes</taxon>
        <taxon>Clupeoidei</taxon>
        <taxon>Clupeidae</taxon>
        <taxon>Alosa</taxon>
    </lineage>
</organism>
<feature type="signal peptide" evidence="18">
    <location>
        <begin position="1"/>
        <end position="25"/>
    </location>
</feature>
<keyword evidence="12" id="KW-0564">Palmitate</keyword>
<dbReference type="Proteomes" id="UP000823561">
    <property type="component" value="Chromosome 16"/>
</dbReference>
<proteinExistence type="inferred from homology"/>
<accession>A0AAV6G3Q8</accession>
<evidence type="ECO:0000256" key="11">
    <source>
        <dbReference type="ARBA" id="ARBA00023136"/>
    </source>
</evidence>
<evidence type="ECO:0000256" key="2">
    <source>
        <dbReference type="ARBA" id="ARBA00004479"/>
    </source>
</evidence>
<keyword evidence="10" id="KW-0094">Blood coagulation</keyword>
<evidence type="ECO:0000313" key="21">
    <source>
        <dbReference type="EMBL" id="KAG5268206.1"/>
    </source>
</evidence>
<keyword evidence="22" id="KW-1185">Reference proteome</keyword>
<feature type="chain" id="PRO_5043563135" description="Tissue factor" evidence="18">
    <location>
        <begin position="26"/>
        <end position="286"/>
    </location>
</feature>
<dbReference type="InterPro" id="IPR015373">
    <property type="entry name" value="Interferon/interleukin_rcp_dom"/>
</dbReference>
<evidence type="ECO:0000256" key="4">
    <source>
        <dbReference type="ARBA" id="ARBA00011184"/>
    </source>
</evidence>
<keyword evidence="11 17" id="KW-0472">Membrane</keyword>
<protein>
    <recommendedName>
        <fullName evidence="5">Tissue factor</fullName>
    </recommendedName>
    <alternativeName>
        <fullName evidence="16">Coagulation factor III</fullName>
    </alternativeName>
</protein>
<evidence type="ECO:0000256" key="7">
    <source>
        <dbReference type="ARBA" id="ARBA00022696"/>
    </source>
</evidence>
<keyword evidence="6 17" id="KW-0812">Transmembrane</keyword>
<dbReference type="PRINTS" id="PR00346">
    <property type="entry name" value="TISSUEFACTOR"/>
</dbReference>
<keyword evidence="9 17" id="KW-1133">Transmembrane helix</keyword>
<keyword evidence="15" id="KW-0449">Lipoprotein</keyword>
<evidence type="ECO:0000256" key="10">
    <source>
        <dbReference type="ARBA" id="ARBA00023084"/>
    </source>
</evidence>
<evidence type="ECO:0000313" key="22">
    <source>
        <dbReference type="Proteomes" id="UP000823561"/>
    </source>
</evidence>
<comment type="function">
    <text evidence="1">Initiates blood coagulation by forming a complex with circulating factor VII or VIIa. The [TF:VIIa] complex activates factors IX or X by specific limited proteolysis. TF plays a role in normal hemostasis by initiating the cell-surface assembly and propagation of the coagulation protease cascade.</text>
</comment>
<dbReference type="GO" id="GO:0007596">
    <property type="term" value="P:blood coagulation"/>
    <property type="evidence" value="ECO:0007669"/>
    <property type="project" value="UniProtKB-KW"/>
</dbReference>
<evidence type="ECO:0000256" key="16">
    <source>
        <dbReference type="ARBA" id="ARBA00031171"/>
    </source>
</evidence>
<dbReference type="InterPro" id="IPR036116">
    <property type="entry name" value="FN3_sf"/>
</dbReference>
<dbReference type="PANTHER" id="PTHR20859:SF22">
    <property type="entry name" value="TISSUE FACTOR"/>
    <property type="match status" value="1"/>
</dbReference>
<dbReference type="Gene3D" id="2.60.40.10">
    <property type="entry name" value="Immunoglobulins"/>
    <property type="match status" value="2"/>
</dbReference>
<dbReference type="InterPro" id="IPR001187">
    <property type="entry name" value="Tissue_factor"/>
</dbReference>
<dbReference type="GO" id="GO:0005886">
    <property type="term" value="C:plasma membrane"/>
    <property type="evidence" value="ECO:0007669"/>
    <property type="project" value="TreeGrafter"/>
</dbReference>
<dbReference type="Pfam" id="PF01108">
    <property type="entry name" value="Tissue_fac"/>
    <property type="match status" value="1"/>
</dbReference>
<comment type="caution">
    <text evidence="21">The sequence shown here is derived from an EMBL/GenBank/DDBJ whole genome shotgun (WGS) entry which is preliminary data.</text>
</comment>
<dbReference type="PANTHER" id="PTHR20859">
    <property type="entry name" value="INTERFERON/INTERLEUKIN RECEPTOR"/>
    <property type="match status" value="1"/>
</dbReference>
<name>A0AAV6G3Q8_9TELE</name>
<evidence type="ECO:0000256" key="9">
    <source>
        <dbReference type="ARBA" id="ARBA00022989"/>
    </source>
</evidence>
<dbReference type="GO" id="GO:0004896">
    <property type="term" value="F:cytokine receptor activity"/>
    <property type="evidence" value="ECO:0007669"/>
    <property type="project" value="TreeGrafter"/>
</dbReference>
<dbReference type="InterPro" id="IPR050650">
    <property type="entry name" value="Type-II_Cytokine-TF_Rcpt"/>
</dbReference>
<comment type="subunit">
    <text evidence="4">Interacts with HSPE; the interaction, inhibited by heparin, promotes the generation of activated factor X and activates coagulation in the presence of activated factor VII.</text>
</comment>
<evidence type="ECO:0000256" key="6">
    <source>
        <dbReference type="ARBA" id="ARBA00022692"/>
    </source>
</evidence>
<feature type="transmembrane region" description="Helical" evidence="17">
    <location>
        <begin position="245"/>
        <end position="270"/>
    </location>
</feature>
<feature type="domain" description="Fibronectin type-III" evidence="19">
    <location>
        <begin position="9"/>
        <end position="102"/>
    </location>
</feature>
<evidence type="ECO:0000256" key="18">
    <source>
        <dbReference type="SAM" id="SignalP"/>
    </source>
</evidence>
<comment type="similarity">
    <text evidence="3">Belongs to the tissue factor family.</text>
</comment>
<gene>
    <name evidence="21" type="ORF">AALO_G00209440</name>
</gene>
<feature type="domain" description="Interferon/interleukin receptor" evidence="20">
    <location>
        <begin position="126"/>
        <end position="234"/>
    </location>
</feature>
<evidence type="ECO:0000259" key="19">
    <source>
        <dbReference type="Pfam" id="PF01108"/>
    </source>
</evidence>
<keyword evidence="8 18" id="KW-0732">Signal</keyword>
<dbReference type="SUPFAM" id="SSF49265">
    <property type="entry name" value="Fibronectin type III"/>
    <property type="match status" value="2"/>
</dbReference>
<keyword evidence="7" id="KW-0356">Hemostasis</keyword>
<evidence type="ECO:0000256" key="5">
    <source>
        <dbReference type="ARBA" id="ARBA00018722"/>
    </source>
</evidence>
<evidence type="ECO:0000256" key="8">
    <source>
        <dbReference type="ARBA" id="ARBA00022729"/>
    </source>
</evidence>
<dbReference type="FunFam" id="2.60.40.10:FF:000746">
    <property type="entry name" value="Tissue factor"/>
    <property type="match status" value="1"/>
</dbReference>
<dbReference type="AlphaFoldDB" id="A0AAV6G3Q8"/>
<sequence length="286" mass="31889">MYPRRMGLLLVICFLKLLILNTVTGSYPRATNVSWSSINFKTLLSWSPKPDGYSYTVEFFAAGQNRDRSPHCIQTAETECDLTEQLKELKQIYTANVLSESVRGATSDIVELPYTASKKFCPYTDTIIGKPDFNFTVSKDGRKITIHVIDPLTAVFDSQTRRLSIRDIFGDDLEYSVTYQRAGSTGKKLQTSKTNIIELTNVDKGESYCLMVQAVIPSRDFDKKNGEFSNTKCTPNTKKGIFDEYGIGAIAGAIFTILAIIIIIIVVTVVCCKRQRKEKSGDPGVV</sequence>
<comment type="subcellular location">
    <subcellularLocation>
        <location evidence="2">Membrane</location>
        <topology evidence="2">Single-pass type I membrane protein</topology>
    </subcellularLocation>
</comment>
<evidence type="ECO:0000256" key="14">
    <source>
        <dbReference type="ARBA" id="ARBA00023180"/>
    </source>
</evidence>
<keyword evidence="14" id="KW-0325">Glycoprotein</keyword>
<dbReference type="InterPro" id="IPR013783">
    <property type="entry name" value="Ig-like_fold"/>
</dbReference>
<evidence type="ECO:0000259" key="20">
    <source>
        <dbReference type="Pfam" id="PF09294"/>
    </source>
</evidence>
<evidence type="ECO:0000256" key="13">
    <source>
        <dbReference type="ARBA" id="ARBA00023157"/>
    </source>
</evidence>
<dbReference type="Pfam" id="PF09294">
    <property type="entry name" value="Interfer-bind"/>
    <property type="match status" value="1"/>
</dbReference>